<feature type="compositionally biased region" description="Basic and acidic residues" evidence="1">
    <location>
        <begin position="882"/>
        <end position="898"/>
    </location>
</feature>
<feature type="region of interest" description="Disordered" evidence="1">
    <location>
        <begin position="584"/>
        <end position="606"/>
    </location>
</feature>
<name>A0A8H6VIL1_9PEZI</name>
<proteinExistence type="predicted"/>
<feature type="region of interest" description="Disordered" evidence="1">
    <location>
        <begin position="925"/>
        <end position="1007"/>
    </location>
</feature>
<comment type="caution">
    <text evidence="3">The sequence shown here is derived from an EMBL/GenBank/DDBJ whole genome shotgun (WGS) entry which is preliminary data.</text>
</comment>
<organism evidence="3 4">
    <name type="scientific">Pseudocercospora fuligena</name>
    <dbReference type="NCBI Taxonomy" id="685502"/>
    <lineage>
        <taxon>Eukaryota</taxon>
        <taxon>Fungi</taxon>
        <taxon>Dikarya</taxon>
        <taxon>Ascomycota</taxon>
        <taxon>Pezizomycotina</taxon>
        <taxon>Dothideomycetes</taxon>
        <taxon>Dothideomycetidae</taxon>
        <taxon>Mycosphaerellales</taxon>
        <taxon>Mycosphaerellaceae</taxon>
        <taxon>Pseudocercospora</taxon>
    </lineage>
</organism>
<feature type="compositionally biased region" description="Polar residues" evidence="1">
    <location>
        <begin position="869"/>
        <end position="881"/>
    </location>
</feature>
<gene>
    <name evidence="3" type="ORF">HII31_09352</name>
</gene>
<dbReference type="AlphaFoldDB" id="A0A8H6VIL1"/>
<accession>A0A8H6VIL1</accession>
<evidence type="ECO:0000313" key="3">
    <source>
        <dbReference type="EMBL" id="KAF7189374.1"/>
    </source>
</evidence>
<evidence type="ECO:0000259" key="2">
    <source>
        <dbReference type="SMART" id="SM00355"/>
    </source>
</evidence>
<dbReference type="Pfam" id="PF26082">
    <property type="entry name" value="zf-C2H2_AcuF"/>
    <property type="match status" value="1"/>
</dbReference>
<feature type="domain" description="C2H2-type" evidence="2">
    <location>
        <begin position="347"/>
        <end position="373"/>
    </location>
</feature>
<keyword evidence="4" id="KW-1185">Reference proteome</keyword>
<dbReference type="PANTHER" id="PTHR35391">
    <property type="entry name" value="C2H2-TYPE DOMAIN-CONTAINING PROTEIN-RELATED"/>
    <property type="match status" value="1"/>
</dbReference>
<feature type="compositionally biased region" description="Polar residues" evidence="1">
    <location>
        <begin position="522"/>
        <end position="552"/>
    </location>
</feature>
<dbReference type="Proteomes" id="UP000660729">
    <property type="component" value="Unassembled WGS sequence"/>
</dbReference>
<dbReference type="PANTHER" id="PTHR35391:SF7">
    <property type="entry name" value="C2H2-TYPE DOMAIN-CONTAINING PROTEIN"/>
    <property type="match status" value="1"/>
</dbReference>
<dbReference type="InterPro" id="IPR013087">
    <property type="entry name" value="Znf_C2H2_type"/>
</dbReference>
<feature type="compositionally biased region" description="Basic and acidic residues" evidence="1">
    <location>
        <begin position="925"/>
        <end position="939"/>
    </location>
</feature>
<reference evidence="3" key="1">
    <citation type="submission" date="2020-04" db="EMBL/GenBank/DDBJ databases">
        <title>Draft genome resource of the tomato pathogen Pseudocercospora fuligena.</title>
        <authorList>
            <person name="Zaccaron A."/>
        </authorList>
    </citation>
    <scope>NUCLEOTIDE SEQUENCE</scope>
    <source>
        <strain evidence="3">PF001</strain>
    </source>
</reference>
<feature type="region of interest" description="Disordered" evidence="1">
    <location>
        <begin position="862"/>
        <end position="898"/>
    </location>
</feature>
<feature type="compositionally biased region" description="Polar residues" evidence="1">
    <location>
        <begin position="591"/>
        <end position="601"/>
    </location>
</feature>
<evidence type="ECO:0000313" key="4">
    <source>
        <dbReference type="Proteomes" id="UP000660729"/>
    </source>
</evidence>
<protein>
    <recommendedName>
        <fullName evidence="2">C2H2-type domain-containing protein</fullName>
    </recommendedName>
</protein>
<feature type="compositionally biased region" description="Basic and acidic residues" evidence="1">
    <location>
        <begin position="773"/>
        <end position="788"/>
    </location>
</feature>
<feature type="region of interest" description="Disordered" evidence="1">
    <location>
        <begin position="762"/>
        <end position="823"/>
    </location>
</feature>
<dbReference type="OrthoDB" id="6133115at2759"/>
<evidence type="ECO:0000256" key="1">
    <source>
        <dbReference type="SAM" id="MobiDB-lite"/>
    </source>
</evidence>
<dbReference type="EMBL" id="JABCIY010000191">
    <property type="protein sequence ID" value="KAF7189374.1"/>
    <property type="molecule type" value="Genomic_DNA"/>
</dbReference>
<feature type="region of interest" description="Disordered" evidence="1">
    <location>
        <begin position="504"/>
        <end position="555"/>
    </location>
</feature>
<feature type="compositionally biased region" description="Acidic residues" evidence="1">
    <location>
        <begin position="504"/>
        <end position="516"/>
    </location>
</feature>
<feature type="domain" description="C2H2-type" evidence="2">
    <location>
        <begin position="377"/>
        <end position="400"/>
    </location>
</feature>
<dbReference type="SMART" id="SM00355">
    <property type="entry name" value="ZnF_C2H2"/>
    <property type="match status" value="2"/>
</dbReference>
<feature type="compositionally biased region" description="Polar residues" evidence="1">
    <location>
        <begin position="791"/>
        <end position="805"/>
    </location>
</feature>
<dbReference type="InterPro" id="IPR058925">
    <property type="entry name" value="zf-C2H2_AcuF"/>
</dbReference>
<sequence length="1142" mass="126578">MSLDAAGLLQMASIQQATQNVFHIFLGLNPELQSTFQVQIVDAEVRFRIWAANIGAHHSQKDPRSADQKLRNATQIKTRITQILEELVETLEDLQSILCGDREAQSVDDADAGELDQSLTAPRTEEQEILLSVEDLTSSLLEVSAFVHRTQGRNRVAYAKAATKHSSFTSEFDIAHVAHKCPKLESQPKLLKKLGEAITQRRQFLTYARDHHDKIAADAVATTLDRVQAQADEQPGTLHPDIKEATTSYSRPTEALTKNTSIHSADIDEVKWARLGGVDNNDATSEASSFMSSLPDEHEVEAAKIPELTTVCNEPGQPFECPLCYAIVAFKTQHSWRKHVFSDLRAYVCTNTECDSGLFESREAWLQHEQDMHNRDWHCPQCQYRGIDREDILSHILASHAKQWSDQFLLEPMINAASAIKQGFEAANCHFCDAWGERIQANRRDSSSTPVIVPARRFLRHLAQHMEQLALFALPLLEGNEDEGESAEDASNVEHALAEIDAEGADDDDAESDSDDADKVPTGQQLVDESPALQSTTLGRPQSRSSTTSKHSYLSKREGHAFKDELPPSSNDVAFAVYDDTGRKIDKGTDRSGSSIASSTDDYPPYPLPNHPLSVTTPEPNCAICGAPPIPECPHEGERLELALGQAIERWAGFQAIRDWALNHARNQVISTFKQLRTMRMEAHRDYLESLPYYTLYRRYNGHPPLQPAQIQLMNAQLNQANTVLQQGVDQDWRTSCLRYPEMLDYYLDLAELKLPSEKDERIADPRFGSGRLRSERASNRHPEDQKHTSRSVSPQTNRSDTSASIRDGSAKHEAFNISTNGDRVVHVHPDRLETEASWSAVESLTGQSADKSVEKSCIAPNVKEQASPLPSSHSPRSGTNADDRSAELVKARESHEKVDGKEVHDWAWNVHAAVDRDETVSHVNTNDHHSEASAESKDVQISVGTRAPSLATEDSRSLKSEPNIGDKGAEVEQTKDPFSPLPRSPGAVEGPAHGRSYPGDRNPDSAYYSTFDPSSYAGNPFAPGPTNNANTMVPSYGYHRSNYFAPAPGWPPPNPFAHIPPYPYPSGATGRYLLSKSASLARHGDKVNEDVTLLLRVSGAYKQARIEANYAKVSNSPVVNRKERVVEDIALLLNVGRAYRS</sequence>